<evidence type="ECO:0000256" key="2">
    <source>
        <dbReference type="SAM" id="Phobius"/>
    </source>
</evidence>
<gene>
    <name evidence="3" type="ORF">BG015_006669</name>
</gene>
<feature type="compositionally biased region" description="Polar residues" evidence="1">
    <location>
        <begin position="1"/>
        <end position="20"/>
    </location>
</feature>
<sequence length="579" mass="64075">MSKHPNTLIQHSSFPDNRINNSDKHDNRNHHSLHKTNFSNFSETAELLETRQTPVREVVIDMQDFEPHPKEKEMKVNHEILRQIQWWASLLDGVRDTDADGNIDGKGWSKHDPWSFLKCIGLAFFLVGLIPGAGFLISATLSYFKVYRPLMDKFMIDGADRVTLQRYAHQCLTTDLLIGLLLFPMAPFLRLFFCGNLRMVESARIRVMRHDEKCAKAFSKSCLGSAAMAAAAADANATVTANGSGGSLKQELTRRMATETTKKRSQEALQKLVIPPPLLAKPIIPRAVRVINFVTFPSLSPIPELPEAAEAEMGPFPNSGKQQQQQPAAATGWHYLVDSNDEALDEYFATTVVGASGADEVYSVPLPAMGAQSRRNRATEVVYRPYQMDITAEYVFTPPEVHDVEDVAEDEDVKDGSCHSGSHPASPKEKPLTAPALPRPWPIPKKKQRHMPPQYYHPKQGHLNDDYWRLSCPLLTGLEAISGSGTTSGTTTRSGSQQGGLFDSSSPDSSANSSLRSLTDLKAMALTRGCVSMSSALPVMRWRSRCVEYGGSFVGGSGSLMEYGDFETDEEMEEEELLL</sequence>
<feature type="region of interest" description="Disordered" evidence="1">
    <location>
        <begin position="408"/>
        <end position="452"/>
    </location>
</feature>
<feature type="transmembrane region" description="Helical" evidence="2">
    <location>
        <begin position="119"/>
        <end position="144"/>
    </location>
</feature>
<proteinExistence type="predicted"/>
<dbReference type="OrthoDB" id="2449858at2759"/>
<feature type="region of interest" description="Disordered" evidence="1">
    <location>
        <begin position="483"/>
        <end position="514"/>
    </location>
</feature>
<protein>
    <submittedName>
        <fullName evidence="3">Uncharacterized protein</fullName>
    </submittedName>
</protein>
<dbReference type="AlphaFoldDB" id="A0A9P5S331"/>
<dbReference type="EMBL" id="JAAAUQ010000321">
    <property type="protein sequence ID" value="KAF9151453.1"/>
    <property type="molecule type" value="Genomic_DNA"/>
</dbReference>
<name>A0A9P5S331_9FUNG</name>
<comment type="caution">
    <text evidence="3">The sequence shown here is derived from an EMBL/GenBank/DDBJ whole genome shotgun (WGS) entry which is preliminary data.</text>
</comment>
<keyword evidence="2" id="KW-1133">Transmembrane helix</keyword>
<feature type="transmembrane region" description="Helical" evidence="2">
    <location>
        <begin position="176"/>
        <end position="200"/>
    </location>
</feature>
<evidence type="ECO:0000313" key="4">
    <source>
        <dbReference type="Proteomes" id="UP000748756"/>
    </source>
</evidence>
<keyword evidence="4" id="KW-1185">Reference proteome</keyword>
<reference evidence="3" key="1">
    <citation type="journal article" date="2020" name="Fungal Divers.">
        <title>Resolving the Mortierellaceae phylogeny through synthesis of multi-gene phylogenetics and phylogenomics.</title>
        <authorList>
            <person name="Vandepol N."/>
            <person name="Liber J."/>
            <person name="Desiro A."/>
            <person name="Na H."/>
            <person name="Kennedy M."/>
            <person name="Barry K."/>
            <person name="Grigoriev I.V."/>
            <person name="Miller A.N."/>
            <person name="O'Donnell K."/>
            <person name="Stajich J.E."/>
            <person name="Bonito G."/>
        </authorList>
    </citation>
    <scope>NUCLEOTIDE SEQUENCE</scope>
    <source>
        <strain evidence="3">NRRL 6426</strain>
    </source>
</reference>
<accession>A0A9P5S331</accession>
<keyword evidence="2" id="KW-0472">Membrane</keyword>
<evidence type="ECO:0000313" key="3">
    <source>
        <dbReference type="EMBL" id="KAF9151453.1"/>
    </source>
</evidence>
<feature type="region of interest" description="Disordered" evidence="1">
    <location>
        <begin position="1"/>
        <end position="34"/>
    </location>
</feature>
<keyword evidence="2" id="KW-0812">Transmembrane</keyword>
<dbReference type="Proteomes" id="UP000748756">
    <property type="component" value="Unassembled WGS sequence"/>
</dbReference>
<organism evidence="3 4">
    <name type="scientific">Linnemannia schmuckeri</name>
    <dbReference type="NCBI Taxonomy" id="64567"/>
    <lineage>
        <taxon>Eukaryota</taxon>
        <taxon>Fungi</taxon>
        <taxon>Fungi incertae sedis</taxon>
        <taxon>Mucoromycota</taxon>
        <taxon>Mortierellomycotina</taxon>
        <taxon>Mortierellomycetes</taxon>
        <taxon>Mortierellales</taxon>
        <taxon>Mortierellaceae</taxon>
        <taxon>Linnemannia</taxon>
    </lineage>
</organism>
<evidence type="ECO:0000256" key="1">
    <source>
        <dbReference type="SAM" id="MobiDB-lite"/>
    </source>
</evidence>